<evidence type="ECO:0000256" key="9">
    <source>
        <dbReference type="SAM" id="Phobius"/>
    </source>
</evidence>
<evidence type="ECO:0000256" key="2">
    <source>
        <dbReference type="ARBA" id="ARBA00012438"/>
    </source>
</evidence>
<evidence type="ECO:0000256" key="5">
    <source>
        <dbReference type="ARBA" id="ARBA00022741"/>
    </source>
</evidence>
<protein>
    <recommendedName>
        <fullName evidence="2">histidine kinase</fullName>
        <ecNumber evidence="2">2.7.13.3</ecNumber>
    </recommendedName>
</protein>
<proteinExistence type="predicted"/>
<keyword evidence="6 12" id="KW-0418">Kinase</keyword>
<feature type="transmembrane region" description="Helical" evidence="9">
    <location>
        <begin position="65"/>
        <end position="83"/>
    </location>
</feature>
<feature type="domain" description="Histidine kinase/HSP90-like ATPase" evidence="10">
    <location>
        <begin position="228"/>
        <end position="317"/>
    </location>
</feature>
<dbReference type="PANTHER" id="PTHR24421:SF10">
    <property type="entry name" value="NITRATE_NITRITE SENSOR PROTEIN NARQ"/>
    <property type="match status" value="1"/>
</dbReference>
<reference evidence="12 13" key="1">
    <citation type="submission" date="2021-01" db="EMBL/GenBank/DDBJ databases">
        <title>Sequencing the genomes of 1000 actinobacteria strains.</title>
        <authorList>
            <person name="Klenk H.-P."/>
        </authorList>
    </citation>
    <scope>NUCLEOTIDE SEQUENCE [LARGE SCALE GENOMIC DNA]</scope>
    <source>
        <strain evidence="12 13">DSM 46000</strain>
    </source>
</reference>
<sequence>MPWVAVLSTLAASVVDWRLFALTLLLAYGAGRAKPLGRGVLAAFAGVLAVGVVALLTLFDSDLYTALAWAAGATVFGLSPALLGSSRRLHVELVRAGWDQAAQLEREQRIVAEQARLQERARIAQEIHDSLGHELSLIALRGGALEVLPGLAPEHRATVTALRAGVTTAAERLSEIIGLLLDETDAPPRTVVGEPISALVTRVAESGVRVTLSESGNPGNTASLQYRAAYRVVQESLTNATKHAAEAPVDVRLECDDDYLTVKVRNAQPGTASREVLPAGGGRGLTGLRERVGLAGGVLDAGRTRDGGFEVAARLPRSGPLVHPAPTPEPVTATAFRRARQQARRALVLAVALPVVLVVTLGGALMAMYAEDSLTSRLRPETFQQLSRGTPRADLVDLLPTRQVPERRDEAGPARPEGSTCEYYRSVAGLLPTPFDVYRLCFRDGVLVSKDVFAPNLSDDKDSP</sequence>
<comment type="caution">
    <text evidence="12">The sequence shown here is derived from an EMBL/GenBank/DDBJ whole genome shotgun (WGS) entry which is preliminary data.</text>
</comment>
<keyword evidence="8" id="KW-0902">Two-component regulatory system</keyword>
<dbReference type="InterPro" id="IPR036890">
    <property type="entry name" value="HATPase_C_sf"/>
</dbReference>
<keyword evidence="4" id="KW-0808">Transferase</keyword>
<dbReference type="GO" id="GO:0016301">
    <property type="term" value="F:kinase activity"/>
    <property type="evidence" value="ECO:0007669"/>
    <property type="project" value="UniProtKB-KW"/>
</dbReference>
<keyword evidence="7" id="KW-0067">ATP-binding</keyword>
<evidence type="ECO:0000313" key="13">
    <source>
        <dbReference type="Proteomes" id="UP000698059"/>
    </source>
</evidence>
<feature type="transmembrane region" description="Helical" evidence="9">
    <location>
        <begin position="346"/>
        <end position="370"/>
    </location>
</feature>
<keyword evidence="5" id="KW-0547">Nucleotide-binding</keyword>
<dbReference type="Pfam" id="PF02518">
    <property type="entry name" value="HATPase_c"/>
    <property type="match status" value="1"/>
</dbReference>
<organism evidence="12 13">
    <name type="scientific">Oerskovia jenensis</name>
    <dbReference type="NCBI Taxonomy" id="162169"/>
    <lineage>
        <taxon>Bacteria</taxon>
        <taxon>Bacillati</taxon>
        <taxon>Actinomycetota</taxon>
        <taxon>Actinomycetes</taxon>
        <taxon>Micrococcales</taxon>
        <taxon>Cellulomonadaceae</taxon>
        <taxon>Oerskovia</taxon>
    </lineage>
</organism>
<dbReference type="SUPFAM" id="SSF55874">
    <property type="entry name" value="ATPase domain of HSP90 chaperone/DNA topoisomerase II/histidine kinase"/>
    <property type="match status" value="1"/>
</dbReference>
<feature type="domain" description="Signal transduction histidine kinase subgroup 3 dimerisation and phosphoacceptor" evidence="11">
    <location>
        <begin position="119"/>
        <end position="180"/>
    </location>
</feature>
<evidence type="ECO:0000259" key="11">
    <source>
        <dbReference type="Pfam" id="PF07730"/>
    </source>
</evidence>
<dbReference type="EC" id="2.7.13.3" evidence="2"/>
<evidence type="ECO:0000256" key="4">
    <source>
        <dbReference type="ARBA" id="ARBA00022679"/>
    </source>
</evidence>
<dbReference type="Gene3D" id="1.20.5.1930">
    <property type="match status" value="1"/>
</dbReference>
<dbReference type="InterPro" id="IPR050482">
    <property type="entry name" value="Sensor_HK_TwoCompSys"/>
</dbReference>
<dbReference type="EMBL" id="JAFBBO010000001">
    <property type="protein sequence ID" value="MBM7479071.1"/>
    <property type="molecule type" value="Genomic_DNA"/>
</dbReference>
<gene>
    <name evidence="12" type="ORF">JOD49_001991</name>
</gene>
<evidence type="ECO:0000256" key="8">
    <source>
        <dbReference type="ARBA" id="ARBA00023012"/>
    </source>
</evidence>
<evidence type="ECO:0000256" key="1">
    <source>
        <dbReference type="ARBA" id="ARBA00000085"/>
    </source>
</evidence>
<dbReference type="CDD" id="cd16917">
    <property type="entry name" value="HATPase_UhpB-NarQ-NarX-like"/>
    <property type="match status" value="1"/>
</dbReference>
<evidence type="ECO:0000256" key="6">
    <source>
        <dbReference type="ARBA" id="ARBA00022777"/>
    </source>
</evidence>
<dbReference type="InterPro" id="IPR011712">
    <property type="entry name" value="Sig_transdc_His_kin_sub3_dim/P"/>
</dbReference>
<keyword evidence="3" id="KW-0597">Phosphoprotein</keyword>
<keyword evidence="13" id="KW-1185">Reference proteome</keyword>
<evidence type="ECO:0000313" key="12">
    <source>
        <dbReference type="EMBL" id="MBM7479071.1"/>
    </source>
</evidence>
<dbReference type="Gene3D" id="3.30.565.10">
    <property type="entry name" value="Histidine kinase-like ATPase, C-terminal domain"/>
    <property type="match status" value="1"/>
</dbReference>
<evidence type="ECO:0000259" key="10">
    <source>
        <dbReference type="Pfam" id="PF02518"/>
    </source>
</evidence>
<keyword evidence="9" id="KW-1133">Transmembrane helix</keyword>
<dbReference type="RefSeq" id="WP_205307061.1">
    <property type="nucleotide sequence ID" value="NZ_JAFBBO010000001.1"/>
</dbReference>
<feature type="transmembrane region" description="Helical" evidence="9">
    <location>
        <begin position="40"/>
        <end position="59"/>
    </location>
</feature>
<accession>A0ABS2LF90</accession>
<comment type="catalytic activity">
    <reaction evidence="1">
        <text>ATP + protein L-histidine = ADP + protein N-phospho-L-histidine.</text>
        <dbReference type="EC" id="2.7.13.3"/>
    </reaction>
</comment>
<keyword evidence="9" id="KW-0812">Transmembrane</keyword>
<feature type="transmembrane region" description="Helical" evidence="9">
    <location>
        <begin position="6"/>
        <end position="28"/>
    </location>
</feature>
<dbReference type="InterPro" id="IPR003594">
    <property type="entry name" value="HATPase_dom"/>
</dbReference>
<evidence type="ECO:0000256" key="3">
    <source>
        <dbReference type="ARBA" id="ARBA00022553"/>
    </source>
</evidence>
<dbReference type="Pfam" id="PF07730">
    <property type="entry name" value="HisKA_3"/>
    <property type="match status" value="1"/>
</dbReference>
<dbReference type="PANTHER" id="PTHR24421">
    <property type="entry name" value="NITRATE/NITRITE SENSOR PROTEIN NARX-RELATED"/>
    <property type="match status" value="1"/>
</dbReference>
<evidence type="ECO:0000256" key="7">
    <source>
        <dbReference type="ARBA" id="ARBA00022840"/>
    </source>
</evidence>
<dbReference type="Proteomes" id="UP000698059">
    <property type="component" value="Unassembled WGS sequence"/>
</dbReference>
<keyword evidence="9" id="KW-0472">Membrane</keyword>
<name>A0ABS2LF90_9CELL</name>